<name>A0A0L0DU51_THETB</name>
<protein>
    <submittedName>
        <fullName evidence="2">Uncharacterized protein</fullName>
    </submittedName>
</protein>
<keyword evidence="3" id="KW-1185">Reference proteome</keyword>
<feature type="region of interest" description="Disordered" evidence="1">
    <location>
        <begin position="63"/>
        <end position="90"/>
    </location>
</feature>
<proteinExistence type="predicted"/>
<dbReference type="EMBL" id="GL349502">
    <property type="protein sequence ID" value="KNC55722.1"/>
    <property type="molecule type" value="Genomic_DNA"/>
</dbReference>
<reference evidence="2 3" key="1">
    <citation type="submission" date="2010-05" db="EMBL/GenBank/DDBJ databases">
        <title>The Genome Sequence of Thecamonas trahens ATCC 50062.</title>
        <authorList>
            <consortium name="The Broad Institute Genome Sequencing Platform"/>
            <person name="Russ C."/>
            <person name="Cuomo C."/>
            <person name="Shea T."/>
            <person name="Young S.K."/>
            <person name="Zeng Q."/>
            <person name="Koehrsen M."/>
            <person name="Haas B."/>
            <person name="Borodovsky M."/>
            <person name="Guigo R."/>
            <person name="Alvarado L."/>
            <person name="Berlin A."/>
            <person name="Bochicchio J."/>
            <person name="Borenstein D."/>
            <person name="Chapman S."/>
            <person name="Chen Z."/>
            <person name="Freedman E."/>
            <person name="Gellesch M."/>
            <person name="Goldberg J."/>
            <person name="Griggs A."/>
            <person name="Gujja S."/>
            <person name="Heilman E."/>
            <person name="Heiman D."/>
            <person name="Hepburn T."/>
            <person name="Howarth C."/>
            <person name="Jen D."/>
            <person name="Larson L."/>
            <person name="Mehta T."/>
            <person name="Park D."/>
            <person name="Pearson M."/>
            <person name="Roberts A."/>
            <person name="Saif S."/>
            <person name="Shenoy N."/>
            <person name="Sisk P."/>
            <person name="Stolte C."/>
            <person name="Sykes S."/>
            <person name="Thomson T."/>
            <person name="Walk T."/>
            <person name="White J."/>
            <person name="Yandava C."/>
            <person name="Burger G."/>
            <person name="Gray M.W."/>
            <person name="Holland P.W.H."/>
            <person name="King N."/>
            <person name="Lang F.B.F."/>
            <person name="Roger A.J."/>
            <person name="Ruiz-Trillo I."/>
            <person name="Lander E."/>
            <person name="Nusbaum C."/>
        </authorList>
    </citation>
    <scope>NUCLEOTIDE SEQUENCE [LARGE SCALE GENOMIC DNA]</scope>
    <source>
        <strain evidence="2 3">ATCC 50062</strain>
    </source>
</reference>
<accession>A0A0L0DU51</accession>
<dbReference type="RefSeq" id="XP_013752930.1">
    <property type="nucleotide sequence ID" value="XM_013897476.1"/>
</dbReference>
<dbReference type="AlphaFoldDB" id="A0A0L0DU51"/>
<evidence type="ECO:0000256" key="1">
    <source>
        <dbReference type="SAM" id="MobiDB-lite"/>
    </source>
</evidence>
<gene>
    <name evidence="2" type="ORF">AMSG_11184</name>
</gene>
<sequence>MVAKVKQLNADDMVYTQIRYNGTLLHSGWYHVNSGELSKMVSLTLEANASGAAATVAATAATAAQLASPSPPHSPSPPPPPSPPPALELVSRPGLGLAASSSQPSRKRDLASLNGIIRMPHVMDLRDLELRTADGRTIPVEFDTLKGAHTDPIHGDRYLFTIREPGSPFLRGPVVREGWYSITELEDVLANVADSAGPPTKKRALL</sequence>
<organism evidence="2 3">
    <name type="scientific">Thecamonas trahens ATCC 50062</name>
    <dbReference type="NCBI Taxonomy" id="461836"/>
    <lineage>
        <taxon>Eukaryota</taxon>
        <taxon>Apusozoa</taxon>
        <taxon>Apusomonadida</taxon>
        <taxon>Apusomonadidae</taxon>
        <taxon>Thecamonas</taxon>
    </lineage>
</organism>
<dbReference type="GeneID" id="25569223"/>
<evidence type="ECO:0000313" key="3">
    <source>
        <dbReference type="Proteomes" id="UP000054408"/>
    </source>
</evidence>
<dbReference type="Proteomes" id="UP000054408">
    <property type="component" value="Unassembled WGS sequence"/>
</dbReference>
<feature type="compositionally biased region" description="Pro residues" evidence="1">
    <location>
        <begin position="69"/>
        <end position="86"/>
    </location>
</feature>
<evidence type="ECO:0000313" key="2">
    <source>
        <dbReference type="EMBL" id="KNC55722.1"/>
    </source>
</evidence>